<name>A0A5S4FDW1_9ACTN</name>
<keyword evidence="2" id="KW-1185">Reference proteome</keyword>
<proteinExistence type="predicted"/>
<gene>
    <name evidence="1" type="ORF">ETD86_54145</name>
</gene>
<dbReference type="Proteomes" id="UP000309128">
    <property type="component" value="Unassembled WGS sequence"/>
</dbReference>
<reference evidence="1 2" key="1">
    <citation type="submission" date="2019-05" db="EMBL/GenBank/DDBJ databases">
        <title>Draft genome sequence of Nonomuraea turkmeniaca DSM 43926.</title>
        <authorList>
            <person name="Saricaoglu S."/>
            <person name="Isik K."/>
        </authorList>
    </citation>
    <scope>NUCLEOTIDE SEQUENCE [LARGE SCALE GENOMIC DNA]</scope>
    <source>
        <strain evidence="1 2">DSM 43926</strain>
    </source>
</reference>
<evidence type="ECO:0008006" key="3">
    <source>
        <dbReference type="Google" id="ProtNLM"/>
    </source>
</evidence>
<evidence type="ECO:0000313" key="2">
    <source>
        <dbReference type="Proteomes" id="UP000309128"/>
    </source>
</evidence>
<comment type="caution">
    <text evidence="1">The sequence shown here is derived from an EMBL/GenBank/DDBJ whole genome shotgun (WGS) entry which is preliminary data.</text>
</comment>
<dbReference type="RefSeq" id="WP_138674351.1">
    <property type="nucleotide sequence ID" value="NZ_VCKY01000507.1"/>
</dbReference>
<dbReference type="OrthoDB" id="7054396at2"/>
<protein>
    <recommendedName>
        <fullName evidence="3">Radical SAM protein</fullName>
    </recommendedName>
</protein>
<evidence type="ECO:0000313" key="1">
    <source>
        <dbReference type="EMBL" id="TMR02679.1"/>
    </source>
</evidence>
<sequence length="96" mass="10482">MTPSASQAAGTVAVGPTNLRCMPDDRQAAPRLYMFTTNRTSGLSLNQVIGCPLDCVYCVRHFGGNFDERIPRRLYLYATAGPAVPGPRRLVQMGHE</sequence>
<organism evidence="1 2">
    <name type="scientific">Nonomuraea turkmeniaca</name>
    <dbReference type="NCBI Taxonomy" id="103838"/>
    <lineage>
        <taxon>Bacteria</taxon>
        <taxon>Bacillati</taxon>
        <taxon>Actinomycetota</taxon>
        <taxon>Actinomycetes</taxon>
        <taxon>Streptosporangiales</taxon>
        <taxon>Streptosporangiaceae</taxon>
        <taxon>Nonomuraea</taxon>
    </lineage>
</organism>
<accession>A0A5S4FDW1</accession>
<dbReference type="EMBL" id="VCKY01000507">
    <property type="protein sequence ID" value="TMR02679.1"/>
    <property type="molecule type" value="Genomic_DNA"/>
</dbReference>
<dbReference type="AlphaFoldDB" id="A0A5S4FDW1"/>